<protein>
    <submittedName>
        <fullName evidence="1">Uncharacterized protein</fullName>
    </submittedName>
</protein>
<name>A0A087SVU9_STEMI</name>
<gene>
    <name evidence="1" type="ORF">X975_13361</name>
</gene>
<dbReference type="AlphaFoldDB" id="A0A087SVU9"/>
<keyword evidence="2" id="KW-1185">Reference proteome</keyword>
<feature type="non-terminal residue" evidence="1">
    <location>
        <position position="38"/>
    </location>
</feature>
<dbReference type="EMBL" id="KK112186">
    <property type="protein sequence ID" value="KFM56988.1"/>
    <property type="molecule type" value="Genomic_DNA"/>
</dbReference>
<accession>A0A087SVU9</accession>
<organism evidence="1 2">
    <name type="scientific">Stegodyphus mimosarum</name>
    <name type="common">African social velvet spider</name>
    <dbReference type="NCBI Taxonomy" id="407821"/>
    <lineage>
        <taxon>Eukaryota</taxon>
        <taxon>Metazoa</taxon>
        <taxon>Ecdysozoa</taxon>
        <taxon>Arthropoda</taxon>
        <taxon>Chelicerata</taxon>
        <taxon>Arachnida</taxon>
        <taxon>Araneae</taxon>
        <taxon>Araneomorphae</taxon>
        <taxon>Entelegynae</taxon>
        <taxon>Eresoidea</taxon>
        <taxon>Eresidae</taxon>
        <taxon>Stegodyphus</taxon>
    </lineage>
</organism>
<reference evidence="1 2" key="1">
    <citation type="submission" date="2013-11" db="EMBL/GenBank/DDBJ databases">
        <title>Genome sequencing of Stegodyphus mimosarum.</title>
        <authorList>
            <person name="Bechsgaard J."/>
        </authorList>
    </citation>
    <scope>NUCLEOTIDE SEQUENCE [LARGE SCALE GENOMIC DNA]</scope>
</reference>
<sequence length="38" mass="4377">MKQQNSSFELQTLNKSCNNIKQLLIQTASLSCYLLNKM</sequence>
<evidence type="ECO:0000313" key="2">
    <source>
        <dbReference type="Proteomes" id="UP000054359"/>
    </source>
</evidence>
<proteinExistence type="predicted"/>
<dbReference type="PROSITE" id="PS51257">
    <property type="entry name" value="PROKAR_LIPOPROTEIN"/>
    <property type="match status" value="1"/>
</dbReference>
<dbReference type="Proteomes" id="UP000054359">
    <property type="component" value="Unassembled WGS sequence"/>
</dbReference>
<evidence type="ECO:0000313" key="1">
    <source>
        <dbReference type="EMBL" id="KFM56988.1"/>
    </source>
</evidence>